<dbReference type="InterPro" id="IPR010488">
    <property type="entry name" value="Zeta_toxin_domain"/>
</dbReference>
<evidence type="ECO:0000256" key="2">
    <source>
        <dbReference type="ARBA" id="ARBA00022840"/>
    </source>
</evidence>
<keyword evidence="5" id="KW-1185">Reference proteome</keyword>
<evidence type="ECO:0000313" key="5">
    <source>
        <dbReference type="Proteomes" id="UP000278085"/>
    </source>
</evidence>
<dbReference type="EMBL" id="RXLQ01000003">
    <property type="protein sequence ID" value="RSZ59940.1"/>
    <property type="molecule type" value="Genomic_DNA"/>
</dbReference>
<proteinExistence type="predicted"/>
<accession>A0A430HQZ0</accession>
<dbReference type="PANTHER" id="PTHR39206:SF1">
    <property type="entry name" value="SLL8004 PROTEIN"/>
    <property type="match status" value="1"/>
</dbReference>
<gene>
    <name evidence="4" type="ORF">EJB06_07090</name>
</gene>
<dbReference type="InterPro" id="IPR027417">
    <property type="entry name" value="P-loop_NTPase"/>
</dbReference>
<dbReference type="OrthoDB" id="9791543at2"/>
<reference evidence="4 5" key="1">
    <citation type="submission" date="2018-12" db="EMBL/GenBank/DDBJ databases">
        <authorList>
            <person name="Yang E."/>
        </authorList>
    </citation>
    <scope>NUCLEOTIDE SEQUENCE [LARGE SCALE GENOMIC DNA]</scope>
    <source>
        <strain evidence="4 5">SOD</strain>
    </source>
</reference>
<evidence type="ECO:0000259" key="3">
    <source>
        <dbReference type="Pfam" id="PF06414"/>
    </source>
</evidence>
<organism evidence="4 5">
    <name type="scientific">Massilia atriviolacea</name>
    <dbReference type="NCBI Taxonomy" id="2495579"/>
    <lineage>
        <taxon>Bacteria</taxon>
        <taxon>Pseudomonadati</taxon>
        <taxon>Pseudomonadota</taxon>
        <taxon>Betaproteobacteria</taxon>
        <taxon>Burkholderiales</taxon>
        <taxon>Oxalobacteraceae</taxon>
        <taxon>Telluria group</taxon>
        <taxon>Massilia</taxon>
    </lineage>
</organism>
<feature type="domain" description="Zeta toxin" evidence="3">
    <location>
        <begin position="14"/>
        <end position="185"/>
    </location>
</feature>
<dbReference type="Pfam" id="PF06414">
    <property type="entry name" value="Zeta_toxin"/>
    <property type="match status" value="1"/>
</dbReference>
<dbReference type="GO" id="GO:0005524">
    <property type="term" value="F:ATP binding"/>
    <property type="evidence" value="ECO:0007669"/>
    <property type="project" value="UniProtKB-KW"/>
</dbReference>
<name>A0A430HQZ0_9BURK</name>
<evidence type="ECO:0000313" key="4">
    <source>
        <dbReference type="EMBL" id="RSZ59940.1"/>
    </source>
</evidence>
<dbReference type="Gene3D" id="3.40.50.300">
    <property type="entry name" value="P-loop containing nucleotide triphosphate hydrolases"/>
    <property type="match status" value="1"/>
</dbReference>
<sequence>MIRVSIDEALAAVLPPHEKPVAVILAGHNGSGKSTLWYGSLSPRLQLPLLNADRMMMSILPDPAPSGFLPPWARTLRDTSQAWMQVAQQGVSAFTNSAIGARLPFAIETVFSHWNRNADGSISSKIDLIKTLQSSGYFVLLAFVGLSTVTLSIARVDTRQSRGGHAVPSDKLLQRFPRTQQAIGEAIKVADASILVDNSRSEALAFTPVHIRRRNKVIYDVRDSWKRTLRPISSWLDIIVPR</sequence>
<protein>
    <submittedName>
        <fullName evidence="4">Toxin</fullName>
    </submittedName>
</protein>
<dbReference type="SUPFAM" id="SSF52540">
    <property type="entry name" value="P-loop containing nucleoside triphosphate hydrolases"/>
    <property type="match status" value="1"/>
</dbReference>
<dbReference type="Proteomes" id="UP000278085">
    <property type="component" value="Unassembled WGS sequence"/>
</dbReference>
<dbReference type="RefSeq" id="WP_126073302.1">
    <property type="nucleotide sequence ID" value="NZ_CP051166.1"/>
</dbReference>
<dbReference type="PANTHER" id="PTHR39206">
    <property type="entry name" value="SLL8004 PROTEIN"/>
    <property type="match status" value="1"/>
</dbReference>
<dbReference type="AlphaFoldDB" id="A0A430HQZ0"/>
<comment type="caution">
    <text evidence="4">The sequence shown here is derived from an EMBL/GenBank/DDBJ whole genome shotgun (WGS) entry which is preliminary data.</text>
</comment>
<keyword evidence="2" id="KW-0067">ATP-binding</keyword>
<dbReference type="GO" id="GO:0016301">
    <property type="term" value="F:kinase activity"/>
    <property type="evidence" value="ECO:0007669"/>
    <property type="project" value="InterPro"/>
</dbReference>
<evidence type="ECO:0000256" key="1">
    <source>
        <dbReference type="ARBA" id="ARBA00022741"/>
    </source>
</evidence>
<keyword evidence="1" id="KW-0547">Nucleotide-binding</keyword>